<evidence type="ECO:0000256" key="3">
    <source>
        <dbReference type="HAMAP-Rule" id="MF_00187"/>
    </source>
</evidence>
<dbReference type="InterPro" id="IPR016193">
    <property type="entry name" value="Cytidine_deaminase-like"/>
</dbReference>
<dbReference type="AlphaFoldDB" id="A0A4Q0YMV4"/>
<dbReference type="HAMAP" id="MF_00187">
    <property type="entry name" value="FdhD"/>
    <property type="match status" value="1"/>
</dbReference>
<keyword evidence="1 3" id="KW-0963">Cytoplasm</keyword>
<dbReference type="Pfam" id="PF02634">
    <property type="entry name" value="FdhD-NarQ"/>
    <property type="match status" value="1"/>
</dbReference>
<reference evidence="5 6" key="1">
    <citation type="submission" date="2017-10" db="EMBL/GenBank/DDBJ databases">
        <title>Nyctiphanis sp. nov., isolated from the stomach of the euphausiid Nyctiphanes simplex (Hansen, 1911) in the Gulf of California.</title>
        <authorList>
            <person name="Gomez-Gil B."/>
            <person name="Aguilar-Mendez M."/>
            <person name="Lopez-Cortes A."/>
            <person name="Gomez-Gutierrez J."/>
            <person name="Roque A."/>
            <person name="Lang E."/>
            <person name="Gonzalez-Castillo A."/>
        </authorList>
    </citation>
    <scope>NUCLEOTIDE SEQUENCE [LARGE SCALE GENOMIC DNA]</scope>
    <source>
        <strain evidence="5 6">CAIM 600</strain>
    </source>
</reference>
<dbReference type="EMBL" id="PEIB01000032">
    <property type="protein sequence ID" value="RXJ71773.1"/>
    <property type="molecule type" value="Genomic_DNA"/>
</dbReference>
<proteinExistence type="inferred from homology"/>
<dbReference type="SUPFAM" id="SSF53927">
    <property type="entry name" value="Cytidine deaminase-like"/>
    <property type="match status" value="1"/>
</dbReference>
<dbReference type="InterPro" id="IPR003786">
    <property type="entry name" value="FdhD"/>
</dbReference>
<evidence type="ECO:0000256" key="1">
    <source>
        <dbReference type="ARBA" id="ARBA00022490"/>
    </source>
</evidence>
<protein>
    <recommendedName>
        <fullName evidence="3">Sulfur carrier protein FdhD</fullName>
    </recommendedName>
</protein>
<dbReference type="NCBIfam" id="TIGR00129">
    <property type="entry name" value="fdhD_narQ"/>
    <property type="match status" value="1"/>
</dbReference>
<dbReference type="Gene3D" id="3.40.140.10">
    <property type="entry name" value="Cytidine Deaminase, domain 2"/>
    <property type="match status" value="1"/>
</dbReference>
<dbReference type="PANTHER" id="PTHR30592">
    <property type="entry name" value="FORMATE DEHYDROGENASE"/>
    <property type="match status" value="1"/>
</dbReference>
<accession>A0A4Q0YMV4</accession>
<comment type="similarity">
    <text evidence="3">Belongs to the FdhD family.</text>
</comment>
<dbReference type="Gene3D" id="3.10.20.10">
    <property type="match status" value="1"/>
</dbReference>
<name>A0A4Q0YMV4_9GAMM</name>
<evidence type="ECO:0000256" key="2">
    <source>
        <dbReference type="ARBA" id="ARBA00023150"/>
    </source>
</evidence>
<evidence type="ECO:0000256" key="4">
    <source>
        <dbReference type="SAM" id="MobiDB-lite"/>
    </source>
</evidence>
<sequence>MGRTTQEKKLNTVSNTEQDAIDPDNPLPAHSNVSYSTEQQHINPQVIVPCEVPLAISYNGVNHAVMMVTPQDVDDFVVGFSLTSHIIKDSNEVHDIQLTRSNDALLADLSLANRAQARLSESKRQLAGSTGCGICGIESLQKAFPDLQPLKPAEPLSEAQLCHARCTLRDWQKLGNVSGAIHGALILDSKGDIKLSREDIGRHNALDKVIGAAMKANLLSSDATLLVTSRCSIELVQKAITAGVSSLVTLGTPTTLAIKTAQQYGLNLIHLPRRDTPRFYDKNA</sequence>
<dbReference type="GO" id="GO:0005737">
    <property type="term" value="C:cytoplasm"/>
    <property type="evidence" value="ECO:0007669"/>
    <property type="project" value="UniProtKB-SubCell"/>
</dbReference>
<comment type="subcellular location">
    <subcellularLocation>
        <location evidence="3">Cytoplasm</location>
    </subcellularLocation>
</comment>
<evidence type="ECO:0000313" key="6">
    <source>
        <dbReference type="Proteomes" id="UP000290287"/>
    </source>
</evidence>
<keyword evidence="2 3" id="KW-0501">Molybdenum cofactor biosynthesis</keyword>
<dbReference type="GO" id="GO:0006777">
    <property type="term" value="P:Mo-molybdopterin cofactor biosynthetic process"/>
    <property type="evidence" value="ECO:0007669"/>
    <property type="project" value="UniProtKB-UniRule"/>
</dbReference>
<feature type="region of interest" description="Disordered" evidence="4">
    <location>
        <begin position="1"/>
        <end position="38"/>
    </location>
</feature>
<dbReference type="OrthoDB" id="3197277at2"/>
<feature type="active site" description="Cysteine persulfide intermediate" evidence="3">
    <location>
        <position position="132"/>
    </location>
</feature>
<organism evidence="5 6">
    <name type="scientific">Veronia nyctiphanis</name>
    <dbReference type="NCBI Taxonomy" id="1278244"/>
    <lineage>
        <taxon>Bacteria</taxon>
        <taxon>Pseudomonadati</taxon>
        <taxon>Pseudomonadota</taxon>
        <taxon>Gammaproteobacteria</taxon>
        <taxon>Vibrionales</taxon>
        <taxon>Vibrionaceae</taxon>
        <taxon>Veronia</taxon>
    </lineage>
</organism>
<feature type="compositionally biased region" description="Basic and acidic residues" evidence="4">
    <location>
        <begin position="1"/>
        <end position="10"/>
    </location>
</feature>
<dbReference type="PIRSF" id="PIRSF015626">
    <property type="entry name" value="FdhD"/>
    <property type="match status" value="1"/>
</dbReference>
<dbReference type="GO" id="GO:0097163">
    <property type="term" value="F:sulfur carrier activity"/>
    <property type="evidence" value="ECO:0007669"/>
    <property type="project" value="UniProtKB-UniRule"/>
</dbReference>
<gene>
    <name evidence="3" type="primary">fdhD</name>
    <name evidence="5" type="ORF">CS022_19595</name>
</gene>
<dbReference type="PANTHER" id="PTHR30592:SF1">
    <property type="entry name" value="SULFUR CARRIER PROTEIN FDHD"/>
    <property type="match status" value="1"/>
</dbReference>
<keyword evidence="6" id="KW-1185">Reference proteome</keyword>
<comment type="function">
    <text evidence="3">Required for formate dehydrogenase (FDH) activity. Acts as a sulfur carrier protein that transfers sulfur from IscS to the molybdenum cofactor prior to its insertion into FDH.</text>
</comment>
<keyword evidence="5" id="KW-0808">Transferase</keyword>
<comment type="caution">
    <text evidence="3">Lacks conserved residue(s) required for the propagation of feature annotation.</text>
</comment>
<evidence type="ECO:0000313" key="5">
    <source>
        <dbReference type="EMBL" id="RXJ71773.1"/>
    </source>
</evidence>
<dbReference type="Proteomes" id="UP000290287">
    <property type="component" value="Unassembled WGS sequence"/>
</dbReference>
<comment type="caution">
    <text evidence="5">The sequence shown here is derived from an EMBL/GenBank/DDBJ whole genome shotgun (WGS) entry which is preliminary data.</text>
</comment>
<dbReference type="RefSeq" id="WP_129123634.1">
    <property type="nucleotide sequence ID" value="NZ_PEIB01000032.1"/>
</dbReference>
<dbReference type="GO" id="GO:0016783">
    <property type="term" value="F:sulfurtransferase activity"/>
    <property type="evidence" value="ECO:0007669"/>
    <property type="project" value="InterPro"/>
</dbReference>